<gene>
    <name evidence="2" type="ORF">I5731_01740</name>
</gene>
<comment type="caution">
    <text evidence="2">The sequence shown here is derived from an EMBL/GenBank/DDBJ whole genome shotgun (WGS) entry which is preliminary data.</text>
</comment>
<dbReference type="Proteomes" id="UP000631694">
    <property type="component" value="Unassembled WGS sequence"/>
</dbReference>
<dbReference type="InterPro" id="IPR036388">
    <property type="entry name" value="WH-like_DNA-bd_sf"/>
</dbReference>
<dbReference type="SMART" id="SM00347">
    <property type="entry name" value="HTH_MARR"/>
    <property type="match status" value="1"/>
</dbReference>
<organism evidence="2 3">
    <name type="scientific">Methylobrevis albus</name>
    <dbReference type="NCBI Taxonomy" id="2793297"/>
    <lineage>
        <taxon>Bacteria</taxon>
        <taxon>Pseudomonadati</taxon>
        <taxon>Pseudomonadota</taxon>
        <taxon>Alphaproteobacteria</taxon>
        <taxon>Hyphomicrobiales</taxon>
        <taxon>Pleomorphomonadaceae</taxon>
        <taxon>Methylobrevis</taxon>
    </lineage>
</organism>
<name>A0A931I045_9HYPH</name>
<dbReference type="PROSITE" id="PS50995">
    <property type="entry name" value="HTH_MARR_2"/>
    <property type="match status" value="1"/>
</dbReference>
<reference evidence="2" key="1">
    <citation type="submission" date="2020-12" db="EMBL/GenBank/DDBJ databases">
        <title>Methylobrevis albus sp. nov., isolated from fresh water lack sediment.</title>
        <authorList>
            <person name="Zou Q."/>
        </authorList>
    </citation>
    <scope>NUCLEOTIDE SEQUENCE</scope>
    <source>
        <strain evidence="2">L22</strain>
    </source>
</reference>
<dbReference type="AlphaFoldDB" id="A0A931I045"/>
<dbReference type="PANTHER" id="PTHR33164">
    <property type="entry name" value="TRANSCRIPTIONAL REGULATOR, MARR FAMILY"/>
    <property type="match status" value="1"/>
</dbReference>
<dbReference type="InterPro" id="IPR000835">
    <property type="entry name" value="HTH_MarR-typ"/>
</dbReference>
<feature type="domain" description="HTH marR-type" evidence="1">
    <location>
        <begin position="30"/>
        <end position="160"/>
    </location>
</feature>
<dbReference type="InterPro" id="IPR036390">
    <property type="entry name" value="WH_DNA-bd_sf"/>
</dbReference>
<evidence type="ECO:0000259" key="1">
    <source>
        <dbReference type="PROSITE" id="PS50995"/>
    </source>
</evidence>
<keyword evidence="3" id="KW-1185">Reference proteome</keyword>
<dbReference type="Pfam" id="PF01047">
    <property type="entry name" value="MarR"/>
    <property type="match status" value="1"/>
</dbReference>
<dbReference type="GO" id="GO:0003700">
    <property type="term" value="F:DNA-binding transcription factor activity"/>
    <property type="evidence" value="ECO:0007669"/>
    <property type="project" value="InterPro"/>
</dbReference>
<accession>A0A931I045</accession>
<dbReference type="InterPro" id="IPR039422">
    <property type="entry name" value="MarR/SlyA-like"/>
</dbReference>
<proteinExistence type="predicted"/>
<evidence type="ECO:0000313" key="3">
    <source>
        <dbReference type="Proteomes" id="UP000631694"/>
    </source>
</evidence>
<dbReference type="PRINTS" id="PR00598">
    <property type="entry name" value="HTHMARR"/>
</dbReference>
<dbReference type="EMBL" id="JADZLT010000039">
    <property type="protein sequence ID" value="MBH0236533.1"/>
    <property type="molecule type" value="Genomic_DNA"/>
</dbReference>
<dbReference type="SUPFAM" id="SSF46785">
    <property type="entry name" value="Winged helix' DNA-binding domain"/>
    <property type="match status" value="1"/>
</dbReference>
<dbReference type="GO" id="GO:0006950">
    <property type="term" value="P:response to stress"/>
    <property type="evidence" value="ECO:0007669"/>
    <property type="project" value="TreeGrafter"/>
</dbReference>
<dbReference type="PANTHER" id="PTHR33164:SF95">
    <property type="entry name" value="TRANSCRIPTIONAL REGULATOR"/>
    <property type="match status" value="1"/>
</dbReference>
<evidence type="ECO:0000313" key="2">
    <source>
        <dbReference type="EMBL" id="MBH0236533.1"/>
    </source>
</evidence>
<dbReference type="Gene3D" id="1.10.10.10">
    <property type="entry name" value="Winged helix-like DNA-binding domain superfamily/Winged helix DNA-binding domain"/>
    <property type="match status" value="1"/>
</dbReference>
<protein>
    <submittedName>
        <fullName evidence="2">MarR family transcriptional regulator</fullName>
    </submittedName>
</protein>
<sequence>MSLIEREVGSMAAGDVKAMAAEGVEGYRLEEQVGFILRQVGQRHAALFLERFGDVMTPTQWASMVKLEEKGPLSQNLLGRLTAMDVATIKGVIDRLTRRGLTEVKPDATDGRRRLVALTDLGREIVRAHLQPAFAVSEETLAPLDADERETFIQLLKKLR</sequence>